<accession>A0ABQ2Z4H8</accession>
<evidence type="ECO:0000313" key="1">
    <source>
        <dbReference type="EMBL" id="GGY04760.1"/>
    </source>
</evidence>
<reference evidence="2" key="1">
    <citation type="journal article" date="2019" name="Int. J. Syst. Evol. Microbiol.">
        <title>The Global Catalogue of Microorganisms (GCM) 10K type strain sequencing project: providing services to taxonomists for standard genome sequencing and annotation.</title>
        <authorList>
            <consortium name="The Broad Institute Genomics Platform"/>
            <consortium name="The Broad Institute Genome Sequencing Center for Infectious Disease"/>
            <person name="Wu L."/>
            <person name="Ma J."/>
        </authorList>
    </citation>
    <scope>NUCLEOTIDE SEQUENCE [LARGE SCALE GENOMIC DNA]</scope>
    <source>
        <strain evidence="2">JCM 4957</strain>
    </source>
</reference>
<gene>
    <name evidence="1" type="ORF">GCM10010384_06300</name>
</gene>
<organism evidence="1 2">
    <name type="scientific">Streptomyces djakartensis</name>
    <dbReference type="NCBI Taxonomy" id="68193"/>
    <lineage>
        <taxon>Bacteria</taxon>
        <taxon>Bacillati</taxon>
        <taxon>Actinomycetota</taxon>
        <taxon>Actinomycetes</taxon>
        <taxon>Kitasatosporales</taxon>
        <taxon>Streptomycetaceae</taxon>
        <taxon>Streptomyces</taxon>
    </lineage>
</organism>
<dbReference type="EMBL" id="BMWE01000001">
    <property type="protein sequence ID" value="GGY04760.1"/>
    <property type="molecule type" value="Genomic_DNA"/>
</dbReference>
<dbReference type="Proteomes" id="UP000653308">
    <property type="component" value="Unassembled WGS sequence"/>
</dbReference>
<sequence length="59" mass="6361">MRPGATGALQAMSLVAEPGSRAAGAVTRRSRLLRIPVGGKRFRPCIEDVIEERLEDLGE</sequence>
<protein>
    <submittedName>
        <fullName evidence="1">Uncharacterized protein</fullName>
    </submittedName>
</protein>
<name>A0ABQ2Z4H8_9ACTN</name>
<keyword evidence="2" id="KW-1185">Reference proteome</keyword>
<evidence type="ECO:0000313" key="2">
    <source>
        <dbReference type="Proteomes" id="UP000653308"/>
    </source>
</evidence>
<comment type="caution">
    <text evidence="1">The sequence shown here is derived from an EMBL/GenBank/DDBJ whole genome shotgun (WGS) entry which is preliminary data.</text>
</comment>
<proteinExistence type="predicted"/>